<dbReference type="AlphaFoldDB" id="A0A811MVY8"/>
<dbReference type="InterPro" id="IPR007541">
    <property type="entry name" value="Uncharacterised_BSP"/>
</dbReference>
<dbReference type="EMBL" id="CAJGYO010000002">
    <property type="protein sequence ID" value="CAD6213024.1"/>
    <property type="molecule type" value="Genomic_DNA"/>
</dbReference>
<sequence length="264" mass="29432">MYNTKCYDTIILLLDSVVPSSTNRRAPEHVRKLIPGTRDEIGPCAPEQVLSDASTFIWNTFNQPSPATVTLVVEDIGGVAFTSANGIHLSAQYVGNYSGDVKTEVGNYLKVSQVTGVLYHETTHVWQWNGQGHANGGLIEGIADYARLKAGYAPGHWVKPGQGDRWDQGYDITARFLDYCDSLKPGFVALLNAKMKDGYTDDFFAQILGNTVQQLWQDYKANYAYQFSVGNWNEWPTNIYDPASHWAQTNPPVSLHSLRFSLFV</sequence>
<dbReference type="Proteomes" id="UP000604825">
    <property type="component" value="Unassembled WGS sequence"/>
</dbReference>
<dbReference type="Pfam" id="PF04450">
    <property type="entry name" value="BSP"/>
    <property type="match status" value="1"/>
</dbReference>
<name>A0A811MVY8_9POAL</name>
<accession>A0A811MVY8</accession>
<evidence type="ECO:0000313" key="1">
    <source>
        <dbReference type="EMBL" id="CAD6213024.1"/>
    </source>
</evidence>
<evidence type="ECO:0008006" key="3">
    <source>
        <dbReference type="Google" id="ProtNLM"/>
    </source>
</evidence>
<dbReference type="PANTHER" id="PTHR33321:SF12">
    <property type="entry name" value="PLANT BASIC SECRETORY PROTEIN (BSP) FAMILY PROTEIN"/>
    <property type="match status" value="1"/>
</dbReference>
<keyword evidence="2" id="KW-1185">Reference proteome</keyword>
<evidence type="ECO:0000313" key="2">
    <source>
        <dbReference type="Proteomes" id="UP000604825"/>
    </source>
</evidence>
<dbReference type="OrthoDB" id="891726at2759"/>
<dbReference type="PANTHER" id="PTHR33321">
    <property type="match status" value="1"/>
</dbReference>
<comment type="caution">
    <text evidence="1">The sequence shown here is derived from an EMBL/GenBank/DDBJ whole genome shotgun (WGS) entry which is preliminary data.</text>
</comment>
<reference evidence="1" key="1">
    <citation type="submission" date="2020-10" db="EMBL/GenBank/DDBJ databases">
        <authorList>
            <person name="Han B."/>
            <person name="Lu T."/>
            <person name="Zhao Q."/>
            <person name="Huang X."/>
            <person name="Zhao Y."/>
        </authorList>
    </citation>
    <scope>NUCLEOTIDE SEQUENCE</scope>
</reference>
<gene>
    <name evidence="1" type="ORF">NCGR_LOCUS8739</name>
</gene>
<protein>
    <recommendedName>
        <fullName evidence="3">Plant basic secretory protein (BSP) family protein</fullName>
    </recommendedName>
</protein>
<proteinExistence type="predicted"/>
<organism evidence="1 2">
    <name type="scientific">Miscanthus lutarioriparius</name>
    <dbReference type="NCBI Taxonomy" id="422564"/>
    <lineage>
        <taxon>Eukaryota</taxon>
        <taxon>Viridiplantae</taxon>
        <taxon>Streptophyta</taxon>
        <taxon>Embryophyta</taxon>
        <taxon>Tracheophyta</taxon>
        <taxon>Spermatophyta</taxon>
        <taxon>Magnoliopsida</taxon>
        <taxon>Liliopsida</taxon>
        <taxon>Poales</taxon>
        <taxon>Poaceae</taxon>
        <taxon>PACMAD clade</taxon>
        <taxon>Panicoideae</taxon>
        <taxon>Andropogonodae</taxon>
        <taxon>Andropogoneae</taxon>
        <taxon>Saccharinae</taxon>
        <taxon>Miscanthus</taxon>
    </lineage>
</organism>